<gene>
    <name evidence="1" type="ORF">S03H2_71969</name>
</gene>
<accession>X1JMY1</accession>
<comment type="caution">
    <text evidence="1">The sequence shown here is derived from an EMBL/GenBank/DDBJ whole genome shotgun (WGS) entry which is preliminary data.</text>
</comment>
<reference evidence="1" key="1">
    <citation type="journal article" date="2014" name="Front. Microbiol.">
        <title>High frequency of phylogenetically diverse reductive dehalogenase-homologous genes in deep subseafloor sedimentary metagenomes.</title>
        <authorList>
            <person name="Kawai M."/>
            <person name="Futagami T."/>
            <person name="Toyoda A."/>
            <person name="Takaki Y."/>
            <person name="Nishi S."/>
            <person name="Hori S."/>
            <person name="Arai W."/>
            <person name="Tsubouchi T."/>
            <person name="Morono Y."/>
            <person name="Uchiyama I."/>
            <person name="Ito T."/>
            <person name="Fujiyama A."/>
            <person name="Inagaki F."/>
            <person name="Takami H."/>
        </authorList>
    </citation>
    <scope>NUCLEOTIDE SEQUENCE</scope>
    <source>
        <strain evidence="1">Expedition CK06-06</strain>
    </source>
</reference>
<proteinExistence type="predicted"/>
<dbReference type="SUPFAM" id="SSF102114">
    <property type="entry name" value="Radical SAM enzymes"/>
    <property type="match status" value="1"/>
</dbReference>
<sequence length="77" mass="8771">MVNEGKLIVFGPVPSRRLGQSLGINNIPPKICSYSCIYCQLGRTNNMQINRTKFYKPEEIMHAVANKVKKAMEREES</sequence>
<protein>
    <recommendedName>
        <fullName evidence="2">Radical SAM core domain-containing protein</fullName>
    </recommendedName>
</protein>
<feature type="non-terminal residue" evidence="1">
    <location>
        <position position="77"/>
    </location>
</feature>
<dbReference type="AlphaFoldDB" id="X1JMY1"/>
<dbReference type="InterPro" id="IPR058240">
    <property type="entry name" value="rSAM_sf"/>
</dbReference>
<evidence type="ECO:0000313" key="1">
    <source>
        <dbReference type="EMBL" id="GAH96076.1"/>
    </source>
</evidence>
<organism evidence="1">
    <name type="scientific">marine sediment metagenome</name>
    <dbReference type="NCBI Taxonomy" id="412755"/>
    <lineage>
        <taxon>unclassified sequences</taxon>
        <taxon>metagenomes</taxon>
        <taxon>ecological metagenomes</taxon>
    </lineage>
</organism>
<evidence type="ECO:0008006" key="2">
    <source>
        <dbReference type="Google" id="ProtNLM"/>
    </source>
</evidence>
<dbReference type="EMBL" id="BARU01048408">
    <property type="protein sequence ID" value="GAH96076.1"/>
    <property type="molecule type" value="Genomic_DNA"/>
</dbReference>
<name>X1JMY1_9ZZZZ</name>